<organism evidence="3 4">
    <name type="scientific">Rhodoplanes azumiensis</name>
    <dbReference type="NCBI Taxonomy" id="1897628"/>
    <lineage>
        <taxon>Bacteria</taxon>
        <taxon>Pseudomonadati</taxon>
        <taxon>Pseudomonadota</taxon>
        <taxon>Alphaproteobacteria</taxon>
        <taxon>Hyphomicrobiales</taxon>
        <taxon>Nitrobacteraceae</taxon>
        <taxon>Rhodoplanes</taxon>
    </lineage>
</organism>
<protein>
    <submittedName>
        <fullName evidence="3">Uncharacterized protein</fullName>
    </submittedName>
</protein>
<dbReference type="EMBL" id="JBHUIW010000027">
    <property type="protein sequence ID" value="MFD2184345.1"/>
    <property type="molecule type" value="Genomic_DNA"/>
</dbReference>
<keyword evidence="2" id="KW-0812">Transmembrane</keyword>
<sequence length="131" mass="14082">MSDFRSDDPRPGRPDQPRVERPRAEPEIIPPGAPDPVRPGGARASETEPEGFPGAVFITVDEQGRTRYTKIEPPGPFAVAIGMLVLGAIVAAILLVALGLALFWVPVIVVAVALVLFSSYLKAAWQRLMGR</sequence>
<evidence type="ECO:0000313" key="3">
    <source>
        <dbReference type="EMBL" id="MFD2184345.1"/>
    </source>
</evidence>
<gene>
    <name evidence="3" type="ORF">ACFSOX_19500</name>
</gene>
<proteinExistence type="predicted"/>
<evidence type="ECO:0000313" key="4">
    <source>
        <dbReference type="Proteomes" id="UP001597314"/>
    </source>
</evidence>
<accession>A0ABW5APB5</accession>
<keyword evidence="2" id="KW-1133">Transmembrane helix</keyword>
<feature type="region of interest" description="Disordered" evidence="1">
    <location>
        <begin position="1"/>
        <end position="51"/>
    </location>
</feature>
<feature type="compositionally biased region" description="Basic and acidic residues" evidence="1">
    <location>
        <begin position="1"/>
        <end position="26"/>
    </location>
</feature>
<evidence type="ECO:0000256" key="2">
    <source>
        <dbReference type="SAM" id="Phobius"/>
    </source>
</evidence>
<feature type="compositionally biased region" description="Pro residues" evidence="1">
    <location>
        <begin position="28"/>
        <end position="37"/>
    </location>
</feature>
<name>A0ABW5APB5_9BRAD</name>
<feature type="transmembrane region" description="Helical" evidence="2">
    <location>
        <begin position="103"/>
        <end position="121"/>
    </location>
</feature>
<reference evidence="4" key="1">
    <citation type="journal article" date="2019" name="Int. J. Syst. Evol. Microbiol.">
        <title>The Global Catalogue of Microorganisms (GCM) 10K type strain sequencing project: providing services to taxonomists for standard genome sequencing and annotation.</title>
        <authorList>
            <consortium name="The Broad Institute Genomics Platform"/>
            <consortium name="The Broad Institute Genome Sequencing Center for Infectious Disease"/>
            <person name="Wu L."/>
            <person name="Ma J."/>
        </authorList>
    </citation>
    <scope>NUCLEOTIDE SEQUENCE [LARGE SCALE GENOMIC DNA]</scope>
    <source>
        <strain evidence="4">CGMCC 1.6774</strain>
    </source>
</reference>
<comment type="caution">
    <text evidence="3">The sequence shown here is derived from an EMBL/GenBank/DDBJ whole genome shotgun (WGS) entry which is preliminary data.</text>
</comment>
<dbReference type="RefSeq" id="WP_378479489.1">
    <property type="nucleotide sequence ID" value="NZ_JBHUIW010000027.1"/>
</dbReference>
<keyword evidence="4" id="KW-1185">Reference proteome</keyword>
<feature type="transmembrane region" description="Helical" evidence="2">
    <location>
        <begin position="77"/>
        <end position="97"/>
    </location>
</feature>
<keyword evidence="2" id="KW-0472">Membrane</keyword>
<dbReference type="Proteomes" id="UP001597314">
    <property type="component" value="Unassembled WGS sequence"/>
</dbReference>
<evidence type="ECO:0000256" key="1">
    <source>
        <dbReference type="SAM" id="MobiDB-lite"/>
    </source>
</evidence>